<name>A0A4D6YK53_BUCRP</name>
<organism evidence="11 12">
    <name type="scientific">Buchnera aphidicola subsp. Rhopalosiphum padi</name>
    <dbReference type="NCBI Taxonomy" id="98793"/>
    <lineage>
        <taxon>Bacteria</taxon>
        <taxon>Pseudomonadati</taxon>
        <taxon>Pseudomonadota</taxon>
        <taxon>Gammaproteobacteria</taxon>
        <taxon>Enterobacterales</taxon>
        <taxon>Erwiniaceae</taxon>
        <taxon>Buchnera</taxon>
    </lineage>
</organism>
<dbReference type="InterPro" id="IPR002376">
    <property type="entry name" value="Formyl_transf_N"/>
</dbReference>
<dbReference type="CDD" id="cd08646">
    <property type="entry name" value="FMT_core_Met-tRNA-FMT_N"/>
    <property type="match status" value="1"/>
</dbReference>
<dbReference type="InterPro" id="IPR041711">
    <property type="entry name" value="Met-tRNA-FMT_N"/>
</dbReference>
<evidence type="ECO:0000256" key="6">
    <source>
        <dbReference type="ARBA" id="ARBA00022917"/>
    </source>
</evidence>
<dbReference type="InterPro" id="IPR005793">
    <property type="entry name" value="Formyl_trans_C"/>
</dbReference>
<gene>
    <name evidence="8" type="primary">fmt</name>
    <name evidence="11" type="ORF">D9V76_02550</name>
</gene>
<dbReference type="InterPro" id="IPR044135">
    <property type="entry name" value="Met-tRNA-FMT_C"/>
</dbReference>
<evidence type="ECO:0000313" key="12">
    <source>
        <dbReference type="Proteomes" id="UP000298688"/>
    </source>
</evidence>
<proteinExistence type="inferred from homology"/>
<evidence type="ECO:0000256" key="4">
    <source>
        <dbReference type="ARBA" id="ARBA00016014"/>
    </source>
</evidence>
<dbReference type="InterPro" id="IPR011034">
    <property type="entry name" value="Formyl_transferase-like_C_sf"/>
</dbReference>
<dbReference type="Gene3D" id="3.40.50.170">
    <property type="entry name" value="Formyl transferase, N-terminal domain"/>
    <property type="match status" value="1"/>
</dbReference>
<dbReference type="GO" id="GO:0005829">
    <property type="term" value="C:cytosol"/>
    <property type="evidence" value="ECO:0007669"/>
    <property type="project" value="TreeGrafter"/>
</dbReference>
<evidence type="ECO:0000256" key="5">
    <source>
        <dbReference type="ARBA" id="ARBA00022679"/>
    </source>
</evidence>
<protein>
    <recommendedName>
        <fullName evidence="4 8">Methionyl-tRNA formyltransferase</fullName>
        <ecNumber evidence="3 8">2.1.2.9</ecNumber>
    </recommendedName>
</protein>
<dbReference type="Pfam" id="PF02911">
    <property type="entry name" value="Formyl_trans_C"/>
    <property type="match status" value="1"/>
</dbReference>
<evidence type="ECO:0000256" key="1">
    <source>
        <dbReference type="ARBA" id="ARBA00002606"/>
    </source>
</evidence>
<comment type="similarity">
    <text evidence="2 8">Belongs to the Fmt family.</text>
</comment>
<dbReference type="EMBL" id="CP034858">
    <property type="protein sequence ID" value="QCI25115.1"/>
    <property type="molecule type" value="Genomic_DNA"/>
</dbReference>
<dbReference type="InterPro" id="IPR005794">
    <property type="entry name" value="Fmt"/>
</dbReference>
<dbReference type="InterPro" id="IPR001555">
    <property type="entry name" value="GART_AS"/>
</dbReference>
<dbReference type="SUPFAM" id="SSF50486">
    <property type="entry name" value="FMT C-terminal domain-like"/>
    <property type="match status" value="1"/>
</dbReference>
<keyword evidence="5 8" id="KW-0808">Transferase</keyword>
<dbReference type="Proteomes" id="UP000298688">
    <property type="component" value="Chromosome"/>
</dbReference>
<dbReference type="PANTHER" id="PTHR11138">
    <property type="entry name" value="METHIONYL-TRNA FORMYLTRANSFERASE"/>
    <property type="match status" value="1"/>
</dbReference>
<reference evidence="11 12" key="2">
    <citation type="submission" date="2019-05" db="EMBL/GenBank/DDBJ databases">
        <title>Genome evolution of the obligate endosymbiont Buchnera aphidicola.</title>
        <authorList>
            <person name="Moran N.A."/>
        </authorList>
    </citation>
    <scope>NUCLEOTIDE SEQUENCE [LARGE SCALE GENOMIC DNA]</scope>
    <source>
        <strain evidence="11 12">Rpa</strain>
    </source>
</reference>
<dbReference type="RefSeq" id="WP_158337497.1">
    <property type="nucleotide sequence ID" value="NZ_CP034858.1"/>
</dbReference>
<comment type="function">
    <text evidence="1 8">Attaches a formyl group to the free amino group of methionyl-tRNA(fMet). The formyl group appears to play a dual role in the initiator identity of N-formylmethionyl-tRNA by promoting its recognition by IF2 and preventing the misappropriation of this tRNA by the elongation apparatus.</text>
</comment>
<dbReference type="Gene3D" id="3.10.25.10">
    <property type="entry name" value="Formyl transferase, C-terminal domain"/>
    <property type="match status" value="1"/>
</dbReference>
<evidence type="ECO:0000259" key="9">
    <source>
        <dbReference type="Pfam" id="PF00551"/>
    </source>
</evidence>
<evidence type="ECO:0000259" key="10">
    <source>
        <dbReference type="Pfam" id="PF02911"/>
    </source>
</evidence>
<dbReference type="AlphaFoldDB" id="A0A4D6YK53"/>
<sequence>MKKLKIIFAGTSYFSMKYLNELIESKHEVIAVITQPDRPSGRGQKITFSPVKILSIKKNIPFFQPLELNNEKIQNEIFNLNADIMIVVSYGKLIPKKILNMFPKGCINVHTSLLPRWRGATPIQSAILFGDKETGISIIKMNEKIDTGTIINSVKCNISSEDTTETLTFKLIEIGIQALLETLYFINKNIVFEKKQNEKNATFSKKICKKDALLNWNTEAYLLERLIRAFNPWPICYFIINQTRIRVWKANVIQNIKKSANIGEILSFDKYGIQINTAHQILNLQKIQFPGKKITNIEKIVFSKKDWFNVGKII</sequence>
<dbReference type="GO" id="GO:0004479">
    <property type="term" value="F:methionyl-tRNA formyltransferase activity"/>
    <property type="evidence" value="ECO:0007669"/>
    <property type="project" value="UniProtKB-UniRule"/>
</dbReference>
<dbReference type="NCBIfam" id="TIGR00460">
    <property type="entry name" value="fmt"/>
    <property type="match status" value="1"/>
</dbReference>
<feature type="domain" description="Formyl transferase N-terminal" evidence="9">
    <location>
        <begin position="5"/>
        <end position="182"/>
    </location>
</feature>
<reference evidence="11 12" key="1">
    <citation type="submission" date="2018-12" db="EMBL/GenBank/DDBJ databases">
        <authorList>
            <person name="Chong R.A."/>
        </authorList>
    </citation>
    <scope>NUCLEOTIDE SEQUENCE [LARGE SCALE GENOMIC DNA]</scope>
    <source>
        <strain evidence="11 12">Rpa</strain>
    </source>
</reference>
<evidence type="ECO:0000256" key="8">
    <source>
        <dbReference type="HAMAP-Rule" id="MF_00182"/>
    </source>
</evidence>
<evidence type="ECO:0000256" key="2">
    <source>
        <dbReference type="ARBA" id="ARBA00010699"/>
    </source>
</evidence>
<dbReference type="CDD" id="cd08704">
    <property type="entry name" value="Met_tRNA_FMT_C"/>
    <property type="match status" value="1"/>
</dbReference>
<dbReference type="InterPro" id="IPR036477">
    <property type="entry name" value="Formyl_transf_N_sf"/>
</dbReference>
<evidence type="ECO:0000256" key="7">
    <source>
        <dbReference type="ARBA" id="ARBA00048558"/>
    </source>
</evidence>
<keyword evidence="6 8" id="KW-0648">Protein biosynthesis</keyword>
<dbReference type="OrthoDB" id="9802815at2"/>
<feature type="domain" description="Formyl transferase C-terminal" evidence="10">
    <location>
        <begin position="206"/>
        <end position="301"/>
    </location>
</feature>
<evidence type="ECO:0000313" key="11">
    <source>
        <dbReference type="EMBL" id="QCI25115.1"/>
    </source>
</evidence>
<evidence type="ECO:0000256" key="3">
    <source>
        <dbReference type="ARBA" id="ARBA00012261"/>
    </source>
</evidence>
<comment type="catalytic activity">
    <reaction evidence="7 8">
        <text>L-methionyl-tRNA(fMet) + (6R)-10-formyltetrahydrofolate = N-formyl-L-methionyl-tRNA(fMet) + (6S)-5,6,7,8-tetrahydrofolate + H(+)</text>
        <dbReference type="Rhea" id="RHEA:24380"/>
        <dbReference type="Rhea" id="RHEA-COMP:9952"/>
        <dbReference type="Rhea" id="RHEA-COMP:9953"/>
        <dbReference type="ChEBI" id="CHEBI:15378"/>
        <dbReference type="ChEBI" id="CHEBI:57453"/>
        <dbReference type="ChEBI" id="CHEBI:78530"/>
        <dbReference type="ChEBI" id="CHEBI:78844"/>
        <dbReference type="ChEBI" id="CHEBI:195366"/>
        <dbReference type="EC" id="2.1.2.9"/>
    </reaction>
</comment>
<feature type="binding site" evidence="8">
    <location>
        <begin position="112"/>
        <end position="115"/>
    </location>
    <ligand>
        <name>(6S)-5,6,7,8-tetrahydrofolate</name>
        <dbReference type="ChEBI" id="CHEBI:57453"/>
    </ligand>
</feature>
<dbReference type="SUPFAM" id="SSF53328">
    <property type="entry name" value="Formyltransferase"/>
    <property type="match status" value="1"/>
</dbReference>
<dbReference type="PROSITE" id="PS00373">
    <property type="entry name" value="GART"/>
    <property type="match status" value="1"/>
</dbReference>
<dbReference type="Pfam" id="PF00551">
    <property type="entry name" value="Formyl_trans_N"/>
    <property type="match status" value="1"/>
</dbReference>
<accession>A0A4D6YK53</accession>
<dbReference type="EC" id="2.1.2.9" evidence="3 8"/>
<dbReference type="HAMAP" id="MF_00182">
    <property type="entry name" value="Formyl_trans"/>
    <property type="match status" value="1"/>
</dbReference>
<dbReference type="PANTHER" id="PTHR11138:SF5">
    <property type="entry name" value="METHIONYL-TRNA FORMYLTRANSFERASE, MITOCHONDRIAL"/>
    <property type="match status" value="1"/>
</dbReference>
<dbReference type="InterPro" id="IPR037022">
    <property type="entry name" value="Formyl_trans_C_sf"/>
</dbReference>